<name>A0ABR3NIT6_9TELE</name>
<evidence type="ECO:0000256" key="1">
    <source>
        <dbReference type="SAM" id="MobiDB-lite"/>
    </source>
</evidence>
<dbReference type="PANTHER" id="PTHR47642:SF5">
    <property type="entry name" value="ATP-DEPENDENT DNA HELICASE"/>
    <property type="match status" value="1"/>
</dbReference>
<evidence type="ECO:0000313" key="4">
    <source>
        <dbReference type="Proteomes" id="UP001558613"/>
    </source>
</evidence>
<accession>A0ABR3NIT6</accession>
<feature type="compositionally biased region" description="Basic and acidic residues" evidence="1">
    <location>
        <begin position="564"/>
        <end position="573"/>
    </location>
</feature>
<gene>
    <name evidence="3" type="ORF">QQF64_036143</name>
</gene>
<evidence type="ECO:0000259" key="2">
    <source>
        <dbReference type="Pfam" id="PF20209"/>
    </source>
</evidence>
<sequence length="722" mass="83490">MIRRYKTDEVQKKKKEYMTRRYNTDALVQSKKKEYMVRRYSTNALVRSKKKEYMVKRYSTDTVFQRKMKVYMVRRYSTDSLFQRKRKENIVRRYSTDSLFQRKMKEYMVRKYAGDPEFRAHHILRCTLRKTQKCVGDATYHVLNRLQCALRIKNKYKPYIRYNQETPQPLVSKAMETAIHVFRCKIQKGSTHICTVCHRALFPDQVKVFPEERRQEWICHTCDNHLKQGNMSSIAAANKLELPPIPAELVELNVLERQLISKIIPFAKIVTLPQGQQRAVHGAVVCVPSEVEMTVSSLPRPSSESQLLQVKLKRHVKFKGYQHFHTVNMHNALAALSKLKEIHSEYRDIAIRETAIFDSHLDEEADDTEKHQKVAVAEQDKQQVSVEEKDELRPGLRIDTSIQPPDIGQEILSYGEGIFSIAPAQGQTPVGFFKIPKLEAMAFPVQFPTGQNTIDEARQIAISPSVLCDFIDRYISCQLPNSMADPELHQIVTEVQLHSRNHSKSCKKGNLLCRFGFPKLPMSSTTITRPQPQRPEEEDDPDTSSSGSCMFPSKNAIAHSRPQCPEEDKGRNQKDRKKSKQEAAQKAMSEDRLKLKPVWDLLNDPQASFDSLSELLTKCNLTKKDYEENVEALSTANVILLKCDPKESWVNGHNPDLLRAWNANMDIQFVLDPFNCIMYMLSYISKPEHEMNDVLKNVVKGVRERNVNEEDEAFMEHCVYTD</sequence>
<reference evidence="3 4" key="1">
    <citation type="submission" date="2023-09" db="EMBL/GenBank/DDBJ databases">
        <authorList>
            <person name="Wang M."/>
        </authorList>
    </citation>
    <scope>NUCLEOTIDE SEQUENCE [LARGE SCALE GENOMIC DNA]</scope>
    <source>
        <strain evidence="3">GT-2023</strain>
        <tissue evidence="3">Liver</tissue>
    </source>
</reference>
<evidence type="ECO:0000313" key="3">
    <source>
        <dbReference type="EMBL" id="KAL1276520.1"/>
    </source>
</evidence>
<proteinExistence type="predicted"/>
<organism evidence="3 4">
    <name type="scientific">Cirrhinus molitorella</name>
    <name type="common">mud carp</name>
    <dbReference type="NCBI Taxonomy" id="172907"/>
    <lineage>
        <taxon>Eukaryota</taxon>
        <taxon>Metazoa</taxon>
        <taxon>Chordata</taxon>
        <taxon>Craniata</taxon>
        <taxon>Vertebrata</taxon>
        <taxon>Euteleostomi</taxon>
        <taxon>Actinopterygii</taxon>
        <taxon>Neopterygii</taxon>
        <taxon>Teleostei</taxon>
        <taxon>Ostariophysi</taxon>
        <taxon>Cypriniformes</taxon>
        <taxon>Cyprinidae</taxon>
        <taxon>Labeoninae</taxon>
        <taxon>Labeonini</taxon>
        <taxon>Cirrhinus</taxon>
    </lineage>
</organism>
<feature type="domain" description="DUF6570" evidence="2">
    <location>
        <begin position="229"/>
        <end position="355"/>
    </location>
</feature>
<feature type="compositionally biased region" description="Basic and acidic residues" evidence="1">
    <location>
        <begin position="580"/>
        <end position="590"/>
    </location>
</feature>
<dbReference type="EMBL" id="JAYMGO010000004">
    <property type="protein sequence ID" value="KAL1276520.1"/>
    <property type="molecule type" value="Genomic_DNA"/>
</dbReference>
<dbReference type="InterPro" id="IPR051055">
    <property type="entry name" value="PIF1_helicase"/>
</dbReference>
<dbReference type="Pfam" id="PF20209">
    <property type="entry name" value="DUF6570"/>
    <property type="match status" value="1"/>
</dbReference>
<dbReference type="Proteomes" id="UP001558613">
    <property type="component" value="Unassembled WGS sequence"/>
</dbReference>
<keyword evidence="4" id="KW-1185">Reference proteome</keyword>
<protein>
    <recommendedName>
        <fullName evidence="2">DUF6570 domain-containing protein</fullName>
    </recommendedName>
</protein>
<feature type="region of interest" description="Disordered" evidence="1">
    <location>
        <begin position="523"/>
        <end position="590"/>
    </location>
</feature>
<dbReference type="InterPro" id="IPR046700">
    <property type="entry name" value="DUF6570"/>
</dbReference>
<dbReference type="PANTHER" id="PTHR47642">
    <property type="entry name" value="ATP-DEPENDENT DNA HELICASE"/>
    <property type="match status" value="1"/>
</dbReference>
<comment type="caution">
    <text evidence="3">The sequence shown here is derived from an EMBL/GenBank/DDBJ whole genome shotgun (WGS) entry which is preliminary data.</text>
</comment>